<comment type="caution">
    <text evidence="2">The sequence shown here is derived from an EMBL/GenBank/DDBJ whole genome shotgun (WGS) entry which is preliminary data.</text>
</comment>
<protein>
    <submittedName>
        <fullName evidence="2">Caspase family protein</fullName>
    </submittedName>
</protein>
<dbReference type="SUPFAM" id="SSF52129">
    <property type="entry name" value="Caspase-like"/>
    <property type="match status" value="1"/>
</dbReference>
<dbReference type="Proteomes" id="UP000826651">
    <property type="component" value="Unassembled WGS sequence"/>
</dbReference>
<evidence type="ECO:0000259" key="1">
    <source>
        <dbReference type="Pfam" id="PF00656"/>
    </source>
</evidence>
<sequence length="383" mass="40786">MSEFLVHEAQVDGPAAHVLVVGVGNYPHLLGGSGPISAKHGGMGQLTSCPESARAFAAWAIAELDTPVPLGSVTLLLSEADPSPFLHPTTGARLAVAPATADNVETALSQWRARGDAGAGERLVLFFSGHGIAAGADLTLLAEDYGAKPHNALDGAVDFRNVVAAMDQCLAREQLYFVDACRVGSLALLSAGSNNGRPIFQQDLLAPAQPQMRRAPVFYAALPGTSAYGIPGRPSVFTRALLAGLQGYGADDFDGGDWQVTPSRLQDALEVLMALEAPELGRLPVPAAEHHGRVVIRALAEAPDGLTIVECDPREATEAASFACFENDLERARRGPAKRAWTVPLPEGRYRFVAEFADGSFRREEVERRVHPPLMRIPLRVRP</sequence>
<gene>
    <name evidence="2" type="ORF">KCQ71_00845</name>
</gene>
<evidence type="ECO:0000313" key="2">
    <source>
        <dbReference type="EMBL" id="MBZ2194682.1"/>
    </source>
</evidence>
<dbReference type="Pfam" id="PF00656">
    <property type="entry name" value="Peptidase_C14"/>
    <property type="match status" value="1"/>
</dbReference>
<reference evidence="2 3" key="1">
    <citation type="submission" date="2021-04" db="EMBL/GenBank/DDBJ databases">
        <title>Ruania sp. nov., isolated from sandy soil of mangrove forest.</title>
        <authorList>
            <person name="Ge X."/>
            <person name="Huang R."/>
            <person name="Liu W."/>
        </authorList>
    </citation>
    <scope>NUCLEOTIDE SEQUENCE [LARGE SCALE GENOMIC DNA]</scope>
    <source>
        <strain evidence="2 3">N2-46</strain>
    </source>
</reference>
<dbReference type="InterPro" id="IPR029030">
    <property type="entry name" value="Caspase-like_dom_sf"/>
</dbReference>
<dbReference type="Gene3D" id="3.40.50.1460">
    <property type="match status" value="1"/>
</dbReference>
<dbReference type="InterPro" id="IPR011600">
    <property type="entry name" value="Pept_C14_caspase"/>
</dbReference>
<dbReference type="EMBL" id="JAGSHT010000001">
    <property type="protein sequence ID" value="MBZ2194682.1"/>
    <property type="molecule type" value="Genomic_DNA"/>
</dbReference>
<evidence type="ECO:0000313" key="3">
    <source>
        <dbReference type="Proteomes" id="UP000826651"/>
    </source>
</evidence>
<name>A0ABS7S3K3_9MICO</name>
<dbReference type="RefSeq" id="WP_223401774.1">
    <property type="nucleotide sequence ID" value="NZ_JAGSHT010000001.1"/>
</dbReference>
<feature type="domain" description="Peptidase C14 caspase" evidence="1">
    <location>
        <begin position="99"/>
        <end position="250"/>
    </location>
</feature>
<accession>A0ABS7S3K3</accession>
<organism evidence="2 3">
    <name type="scientific">Occultella gossypii</name>
    <dbReference type="NCBI Taxonomy" id="2800820"/>
    <lineage>
        <taxon>Bacteria</taxon>
        <taxon>Bacillati</taxon>
        <taxon>Actinomycetota</taxon>
        <taxon>Actinomycetes</taxon>
        <taxon>Micrococcales</taxon>
        <taxon>Ruaniaceae</taxon>
        <taxon>Occultella</taxon>
    </lineage>
</organism>
<proteinExistence type="predicted"/>
<keyword evidence="3" id="KW-1185">Reference proteome</keyword>